<evidence type="ECO:0000256" key="1">
    <source>
        <dbReference type="SAM" id="Coils"/>
    </source>
</evidence>
<protein>
    <submittedName>
        <fullName evidence="3">Uncharacterized protein</fullName>
    </submittedName>
</protein>
<dbReference type="EMBL" id="BPQB01000005">
    <property type="protein sequence ID" value="GJE87095.1"/>
    <property type="molecule type" value="Genomic_DNA"/>
</dbReference>
<accession>A0A9P3G3A2</accession>
<feature type="compositionally biased region" description="Acidic residues" evidence="2">
    <location>
        <begin position="12"/>
        <end position="29"/>
    </location>
</feature>
<reference evidence="3 4" key="1">
    <citation type="submission" date="2021-08" db="EMBL/GenBank/DDBJ databases">
        <title>Draft Genome Sequence of Phanerochaete sordida strain YK-624.</title>
        <authorList>
            <person name="Mori T."/>
            <person name="Dohra H."/>
            <person name="Suzuki T."/>
            <person name="Kawagishi H."/>
            <person name="Hirai H."/>
        </authorList>
    </citation>
    <scope>NUCLEOTIDE SEQUENCE [LARGE SCALE GENOMIC DNA]</scope>
    <source>
        <strain evidence="3 4">YK-624</strain>
    </source>
</reference>
<feature type="region of interest" description="Disordered" evidence="2">
    <location>
        <begin position="1"/>
        <end position="29"/>
    </location>
</feature>
<dbReference type="AlphaFoldDB" id="A0A9P3G3A2"/>
<dbReference type="Proteomes" id="UP000703269">
    <property type="component" value="Unassembled WGS sequence"/>
</dbReference>
<name>A0A9P3G3A2_9APHY</name>
<evidence type="ECO:0000313" key="4">
    <source>
        <dbReference type="Proteomes" id="UP000703269"/>
    </source>
</evidence>
<dbReference type="OrthoDB" id="3264586at2759"/>
<keyword evidence="4" id="KW-1185">Reference proteome</keyword>
<organism evidence="3 4">
    <name type="scientific">Phanerochaete sordida</name>
    <dbReference type="NCBI Taxonomy" id="48140"/>
    <lineage>
        <taxon>Eukaryota</taxon>
        <taxon>Fungi</taxon>
        <taxon>Dikarya</taxon>
        <taxon>Basidiomycota</taxon>
        <taxon>Agaricomycotina</taxon>
        <taxon>Agaricomycetes</taxon>
        <taxon>Polyporales</taxon>
        <taxon>Phanerochaetaceae</taxon>
        <taxon>Phanerochaete</taxon>
    </lineage>
</organism>
<feature type="coiled-coil region" evidence="1">
    <location>
        <begin position="153"/>
        <end position="180"/>
    </location>
</feature>
<evidence type="ECO:0000256" key="2">
    <source>
        <dbReference type="SAM" id="MobiDB-lite"/>
    </source>
</evidence>
<evidence type="ECO:0000313" key="3">
    <source>
        <dbReference type="EMBL" id="GJE87095.1"/>
    </source>
</evidence>
<sequence>MPRKPPPKAAEPSDDSGSEREYDEEEEDREMLEMVAVLKQFQKRKTTKHTARSAAFLAKKDALFAEARRNAENAVKEGVAYIEQYRAKIADLRAREVSHDACLKDMSLFSDREAAIKAVLAAFPPLLDDLSHRRAEAINGTSEMLEAHSAERHQSRRRLIKQAKARIDEEQENQRVATDASALIKHYKALLLS</sequence>
<gene>
    <name evidence="3" type="ORF">PsYK624_031780</name>
</gene>
<proteinExistence type="predicted"/>
<keyword evidence="1" id="KW-0175">Coiled coil</keyword>
<comment type="caution">
    <text evidence="3">The sequence shown here is derived from an EMBL/GenBank/DDBJ whole genome shotgun (WGS) entry which is preliminary data.</text>
</comment>